<dbReference type="Gene3D" id="3.40.50.2000">
    <property type="entry name" value="Glycogen Phosphorylase B"/>
    <property type="match status" value="1"/>
</dbReference>
<dbReference type="Gene3D" id="3.40.50.11720">
    <property type="entry name" value="3-Deoxy-D-manno-octulosonic-acid transferase, N-terminal domain"/>
    <property type="match status" value="1"/>
</dbReference>
<evidence type="ECO:0000313" key="14">
    <source>
        <dbReference type="EMBL" id="CAB3854775.1"/>
    </source>
</evidence>
<evidence type="ECO:0000259" key="12">
    <source>
        <dbReference type="Pfam" id="PF00534"/>
    </source>
</evidence>
<dbReference type="InterPro" id="IPR001296">
    <property type="entry name" value="Glyco_trans_1"/>
</dbReference>
<evidence type="ECO:0000256" key="11">
    <source>
        <dbReference type="RuleBase" id="RU365103"/>
    </source>
</evidence>
<dbReference type="InterPro" id="IPR038107">
    <property type="entry name" value="Glycos_transf_N_sf"/>
</dbReference>
<organism evidence="14 15">
    <name type="scientific">Achromobacter ruhlandii</name>
    <dbReference type="NCBI Taxonomy" id="72557"/>
    <lineage>
        <taxon>Bacteria</taxon>
        <taxon>Pseudomonadati</taxon>
        <taxon>Pseudomonadota</taxon>
        <taxon>Betaproteobacteria</taxon>
        <taxon>Burkholderiales</taxon>
        <taxon>Alcaligenaceae</taxon>
        <taxon>Achromobacter</taxon>
    </lineage>
</organism>
<evidence type="ECO:0000256" key="3">
    <source>
        <dbReference type="ARBA" id="ARBA00012621"/>
    </source>
</evidence>
<dbReference type="GO" id="GO:0009245">
    <property type="term" value="P:lipid A biosynthetic process"/>
    <property type="evidence" value="ECO:0007669"/>
    <property type="project" value="TreeGrafter"/>
</dbReference>
<dbReference type="AlphaFoldDB" id="A0A6S7CM17"/>
<dbReference type="Pfam" id="PF00534">
    <property type="entry name" value="Glycos_transf_1"/>
    <property type="match status" value="1"/>
</dbReference>
<dbReference type="InterPro" id="IPR007507">
    <property type="entry name" value="Glycos_transf_N"/>
</dbReference>
<dbReference type="GO" id="GO:0043842">
    <property type="term" value="F:Kdo transferase activity"/>
    <property type="evidence" value="ECO:0007669"/>
    <property type="project" value="UniProtKB-EC"/>
</dbReference>
<dbReference type="SUPFAM" id="SSF53756">
    <property type="entry name" value="UDP-Glycosyltransferase/glycogen phosphorylase"/>
    <property type="match status" value="1"/>
</dbReference>
<dbReference type="InterPro" id="IPR039901">
    <property type="entry name" value="Kdotransferase"/>
</dbReference>
<feature type="site" description="Transition state stabilizer" evidence="10">
    <location>
        <position position="226"/>
    </location>
</feature>
<evidence type="ECO:0000256" key="4">
    <source>
        <dbReference type="ARBA" id="ARBA00019077"/>
    </source>
</evidence>
<comment type="pathway">
    <text evidence="2 11">Bacterial outer membrane biogenesis; LPS core biosynthesis.</text>
</comment>
<keyword evidence="5" id="KW-0997">Cell inner membrane</keyword>
<keyword evidence="6 11" id="KW-0808">Transferase</keyword>
<feature type="active site" description="Proton acceptor" evidence="9">
    <location>
        <position position="77"/>
    </location>
</feature>
<evidence type="ECO:0000259" key="13">
    <source>
        <dbReference type="Pfam" id="PF04413"/>
    </source>
</evidence>
<sequence>MNRTVYTLGLRALAPLVWLWMARRARRAGGEWGIFSPERFGRAVSGATVPDRFAPGKTGATAAIEGPVWVHAVSLGETRAAQPLLQALLDRGLPVLLTHITATGRAEGARLFAEAIARGQLRQAWLPYDFPGATRRFLAAARPRCGILIEREIWPNLLAAARRAGVPMALVSARFSESSLRQAGRMGGVMREALAGLDLVLAQTAPDAERLARAGATQPAVSGNLKFDLSLPQDRVREGQAWRARLGRPVVALASTREGEDGPFIAALKRLAGTPGGPLFLLIPRHPQRFDEAAALLEQAGLPYVRRSTGQEPEPRTTVLLGDTLGEMAFYYAAADVAVVAGSFAPLGGQNLIEACAAGVPVIVGPHTFNFQQAASDAIEAGAAQRQPDPERAVAAALALLADPVARQAAGDAARAWFASHAGATARTMDALAPWLR</sequence>
<dbReference type="UniPathway" id="UPA00958"/>
<dbReference type="EC" id="2.4.99.12" evidence="3 11"/>
<evidence type="ECO:0000256" key="7">
    <source>
        <dbReference type="ARBA" id="ARBA00031445"/>
    </source>
</evidence>
<keyword evidence="5" id="KW-0472">Membrane</keyword>
<feature type="domain" description="3-deoxy-D-manno-octulosonic-acid transferase N-terminal" evidence="13">
    <location>
        <begin position="58"/>
        <end position="228"/>
    </location>
</feature>
<name>A0A6S7CM17_9BURK</name>
<evidence type="ECO:0000256" key="8">
    <source>
        <dbReference type="ARBA" id="ARBA00049183"/>
    </source>
</evidence>
<evidence type="ECO:0000256" key="2">
    <source>
        <dbReference type="ARBA" id="ARBA00004713"/>
    </source>
</evidence>
<keyword evidence="14" id="KW-0328">Glycosyltransferase</keyword>
<comment type="subcellular location">
    <subcellularLocation>
        <location evidence="1">Cell envelope</location>
    </subcellularLocation>
    <subcellularLocation>
        <location evidence="11">Cell membrane</location>
    </subcellularLocation>
</comment>
<feature type="site" description="Transition state stabilizer" evidence="10">
    <location>
        <position position="150"/>
    </location>
</feature>
<feature type="domain" description="Glycosyl transferase family 1" evidence="12">
    <location>
        <begin position="315"/>
        <end position="417"/>
    </location>
</feature>
<evidence type="ECO:0000313" key="15">
    <source>
        <dbReference type="Proteomes" id="UP000494122"/>
    </source>
</evidence>
<gene>
    <name evidence="14" type="primary">waaA</name>
    <name evidence="14" type="ORF">LMG3328_01964</name>
</gene>
<dbReference type="GO" id="GO:0030313">
    <property type="term" value="C:cell envelope"/>
    <property type="evidence" value="ECO:0007669"/>
    <property type="project" value="UniProtKB-SubCell"/>
</dbReference>
<dbReference type="PANTHER" id="PTHR42755:SF1">
    <property type="entry name" value="3-DEOXY-D-MANNO-OCTULOSONIC ACID TRANSFERASE, MITOCHONDRIAL-RELATED"/>
    <property type="match status" value="1"/>
</dbReference>
<reference evidence="14 15" key="1">
    <citation type="submission" date="2020-04" db="EMBL/GenBank/DDBJ databases">
        <authorList>
            <person name="De Canck E."/>
        </authorList>
    </citation>
    <scope>NUCLEOTIDE SEQUENCE [LARGE SCALE GENOMIC DNA]</scope>
    <source>
        <strain evidence="14 15">LMG 3328</strain>
    </source>
</reference>
<evidence type="ECO:0000256" key="6">
    <source>
        <dbReference type="ARBA" id="ARBA00022679"/>
    </source>
</evidence>
<evidence type="ECO:0000256" key="1">
    <source>
        <dbReference type="ARBA" id="ARBA00004196"/>
    </source>
</evidence>
<accession>A0A6S7CM17</accession>
<evidence type="ECO:0000256" key="9">
    <source>
        <dbReference type="PIRSR" id="PIRSR639901-1"/>
    </source>
</evidence>
<comment type="similarity">
    <text evidence="11">Belongs to the glycosyltransferase group 1 family.</text>
</comment>
<dbReference type="Proteomes" id="UP000494122">
    <property type="component" value="Unassembled WGS sequence"/>
</dbReference>
<evidence type="ECO:0000256" key="5">
    <source>
        <dbReference type="ARBA" id="ARBA00022519"/>
    </source>
</evidence>
<proteinExistence type="inferred from homology"/>
<dbReference type="PANTHER" id="PTHR42755">
    <property type="entry name" value="3-DEOXY-MANNO-OCTULOSONATE CYTIDYLYLTRANSFERASE"/>
    <property type="match status" value="1"/>
</dbReference>
<comment type="function">
    <text evidence="11">Involved in lipopolysaccharide (LPS) biosynthesis. Catalyzes the transfer of 3-deoxy-D-manno-octulosonate (Kdo) residue(s) from CMP-Kdo to lipid IV(A), the tetraacyldisaccharide-1,4'-bisphosphate precursor of lipid A.</text>
</comment>
<keyword evidence="11" id="KW-0448">Lipopolysaccharide biosynthesis</keyword>
<dbReference type="GO" id="GO:0005886">
    <property type="term" value="C:plasma membrane"/>
    <property type="evidence" value="ECO:0007669"/>
    <property type="project" value="UniProtKB-SubCell"/>
</dbReference>
<protein>
    <recommendedName>
        <fullName evidence="4 11">3-deoxy-D-manno-octulosonic acid transferase</fullName>
        <shortName evidence="11">Kdo transferase</shortName>
        <ecNumber evidence="3 11">2.4.99.12</ecNumber>
    </recommendedName>
    <alternativeName>
        <fullName evidence="7 11">Lipid IV(A) 3-deoxy-D-manno-octulosonic acid transferase</fullName>
    </alternativeName>
</protein>
<keyword evidence="11" id="KW-1003">Cell membrane</keyword>
<evidence type="ECO:0000256" key="10">
    <source>
        <dbReference type="PIRSR" id="PIRSR639901-2"/>
    </source>
</evidence>
<dbReference type="RefSeq" id="WP_059272838.1">
    <property type="nucleotide sequence ID" value="NZ_CADILE010000005.1"/>
</dbReference>
<dbReference type="EMBL" id="CADILE010000005">
    <property type="protein sequence ID" value="CAB3854775.1"/>
    <property type="molecule type" value="Genomic_DNA"/>
</dbReference>
<dbReference type="Pfam" id="PF04413">
    <property type="entry name" value="Glycos_transf_N"/>
    <property type="match status" value="1"/>
</dbReference>
<comment type="catalytic activity">
    <reaction evidence="8 11">
        <text>lipid IVA (E. coli) + CMP-3-deoxy-beta-D-manno-octulosonate = alpha-Kdo-(2-&gt;6)-lipid IVA (E. coli) + CMP + H(+)</text>
        <dbReference type="Rhea" id="RHEA:28066"/>
        <dbReference type="ChEBI" id="CHEBI:15378"/>
        <dbReference type="ChEBI" id="CHEBI:58603"/>
        <dbReference type="ChEBI" id="CHEBI:60364"/>
        <dbReference type="ChEBI" id="CHEBI:60377"/>
        <dbReference type="ChEBI" id="CHEBI:85987"/>
        <dbReference type="EC" id="2.4.99.12"/>
    </reaction>
</comment>
<dbReference type="GO" id="GO:0009244">
    <property type="term" value="P:lipopolysaccharide core region biosynthetic process"/>
    <property type="evidence" value="ECO:0007669"/>
    <property type="project" value="UniProtKB-UniRule"/>
</dbReference>